<dbReference type="AlphaFoldDB" id="A0A2C5Z399"/>
<reference evidence="3 4" key="1">
    <citation type="submission" date="2017-06" db="EMBL/GenBank/DDBJ databases">
        <title>Ant-infecting Ophiocordyceps genomes reveal a high diversity of potential behavioral manipulation genes and a possible major role for enterotoxins.</title>
        <authorList>
            <person name="De Bekker C."/>
            <person name="Evans H.C."/>
            <person name="Brachmann A."/>
            <person name="Hughes D.P."/>
        </authorList>
    </citation>
    <scope>NUCLEOTIDE SEQUENCE [LARGE SCALE GENOMIC DNA]</scope>
    <source>
        <strain evidence="3 4">Map16</strain>
    </source>
</reference>
<feature type="compositionally biased region" description="Acidic residues" evidence="1">
    <location>
        <begin position="334"/>
        <end position="348"/>
    </location>
</feature>
<evidence type="ECO:0000313" key="4">
    <source>
        <dbReference type="Proteomes" id="UP000226431"/>
    </source>
</evidence>
<feature type="compositionally biased region" description="Acidic residues" evidence="1">
    <location>
        <begin position="364"/>
        <end position="378"/>
    </location>
</feature>
<feature type="compositionally biased region" description="Low complexity" evidence="1">
    <location>
        <begin position="270"/>
        <end position="283"/>
    </location>
</feature>
<protein>
    <recommendedName>
        <fullName evidence="2">WKF domain-containing protein</fullName>
    </recommendedName>
</protein>
<comment type="caution">
    <text evidence="3">The sequence shown here is derived from an EMBL/GenBank/DDBJ whole genome shotgun (WGS) entry which is preliminary data.</text>
</comment>
<dbReference type="EMBL" id="NJES01000170">
    <property type="protein sequence ID" value="PHH76305.1"/>
    <property type="molecule type" value="Genomic_DNA"/>
</dbReference>
<dbReference type="Proteomes" id="UP000226431">
    <property type="component" value="Unassembled WGS sequence"/>
</dbReference>
<proteinExistence type="predicted"/>
<feature type="compositionally biased region" description="Basic and acidic residues" evidence="1">
    <location>
        <begin position="284"/>
        <end position="301"/>
    </location>
</feature>
<sequence length="378" mass="41608">MSSSKSTGAQRIPAWKRLGLKLKQPIAAANDGIPAVGHHPGGAQSTRPTKRRLDAEASLDIKRSRREAKSDIRNAPLTQESKSHVDTPTRNVASSKPAKPKGLKKTDLADNRHEADLAPALEYLRSWKQSHASWKFNKNHQSTLIKHALDPDGIPAADVDTFYAYIRDLKGFVRTRLRETAMEVRTQDRSSTFPTGTADLAAKQVSYEKLLKDLLQTRTSSQKRKEFDEAEFVANSQDFDAVIRRVVKRMRAEMIIEELSDGERTDDSRTTQSSSATVASSDSNIRKNASDEKQTKIDGAIRRRRKLRTNVQDSSSSESEDDDDSDSSSSSDSSSDDSDDEAEAEPADGYESSSSSSSSSSSEGEAESDDDDDSSDDD</sequence>
<gene>
    <name evidence="3" type="ORF">CDD80_1647</name>
</gene>
<feature type="region of interest" description="Disordered" evidence="1">
    <location>
        <begin position="261"/>
        <end position="378"/>
    </location>
</feature>
<organism evidence="3 4">
    <name type="scientific">Ophiocordyceps camponoti-rufipedis</name>
    <dbReference type="NCBI Taxonomy" id="2004952"/>
    <lineage>
        <taxon>Eukaryota</taxon>
        <taxon>Fungi</taxon>
        <taxon>Dikarya</taxon>
        <taxon>Ascomycota</taxon>
        <taxon>Pezizomycotina</taxon>
        <taxon>Sordariomycetes</taxon>
        <taxon>Hypocreomycetidae</taxon>
        <taxon>Hypocreales</taxon>
        <taxon>Ophiocordycipitaceae</taxon>
        <taxon>Ophiocordyceps</taxon>
    </lineage>
</organism>
<dbReference type="OrthoDB" id="10261563at2759"/>
<feature type="compositionally biased region" description="Basic and acidic residues" evidence="1">
    <location>
        <begin position="51"/>
        <end position="72"/>
    </location>
</feature>
<dbReference type="PANTHER" id="PTHR22306:SF2">
    <property type="entry name" value="CHROMOSOME 7 OPEN READING FRAME 50"/>
    <property type="match status" value="1"/>
</dbReference>
<feature type="domain" description="WKF" evidence="2">
    <location>
        <begin position="122"/>
        <end position="184"/>
    </location>
</feature>
<accession>A0A2C5Z399</accession>
<feature type="compositionally biased region" description="Low complexity" evidence="1">
    <location>
        <begin position="351"/>
        <end position="363"/>
    </location>
</feature>
<dbReference type="Pfam" id="PF10180">
    <property type="entry name" value="WKF"/>
    <property type="match status" value="1"/>
</dbReference>
<keyword evidence="4" id="KW-1185">Reference proteome</keyword>
<evidence type="ECO:0000313" key="3">
    <source>
        <dbReference type="EMBL" id="PHH76305.1"/>
    </source>
</evidence>
<dbReference type="STRING" id="2004952.A0A2C5Z399"/>
<evidence type="ECO:0000256" key="1">
    <source>
        <dbReference type="SAM" id="MobiDB-lite"/>
    </source>
</evidence>
<evidence type="ECO:0000259" key="2">
    <source>
        <dbReference type="Pfam" id="PF10180"/>
    </source>
</evidence>
<dbReference type="PANTHER" id="PTHR22306">
    <property type="entry name" value="CHROMOSOME 7 OPEN READING FRAME 50"/>
    <property type="match status" value="1"/>
</dbReference>
<feature type="region of interest" description="Disordered" evidence="1">
    <location>
        <begin position="31"/>
        <end position="108"/>
    </location>
</feature>
<name>A0A2C5Z399_9HYPO</name>
<dbReference type="InterPro" id="IPR019327">
    <property type="entry name" value="WKF"/>
</dbReference>